<evidence type="ECO:0000313" key="5">
    <source>
        <dbReference type="Proteomes" id="UP001276854"/>
    </source>
</evidence>
<proteinExistence type="inferred from homology"/>
<gene>
    <name evidence="4" type="ORF">RZO55_17445</name>
</gene>
<reference evidence="4 5" key="1">
    <citation type="submission" date="2023-10" db="EMBL/GenBank/DDBJ databases">
        <title>A novel Glycoside Hydrolase 43-Like Enzyme from Clostrdium boliviensis is an Endo-xylanase, and a Candidate for Xylooligosaccharides Production from Different Xylan Substrates.</title>
        <authorList>
            <person name="Alvarez M.T."/>
            <person name="Rocabado-Villegas L.R."/>
            <person name="Salas-Veizaga D.M."/>
            <person name="Linares-Pasten J.A."/>
            <person name="Gudmundsdottir E.E."/>
            <person name="Hreggvidsson G.O."/>
            <person name="Adlercreutz P."/>
            <person name="Nordberg Karlsson E."/>
        </authorList>
    </citation>
    <scope>NUCLEOTIDE SEQUENCE [LARGE SCALE GENOMIC DNA]</scope>
    <source>
        <strain evidence="4 5">E-1</strain>
    </source>
</reference>
<feature type="domain" description="Baseplate J-like C-terminal" evidence="3">
    <location>
        <begin position="264"/>
        <end position="355"/>
    </location>
</feature>
<dbReference type="Pfam" id="PF26079">
    <property type="entry name" value="Baseplate_J_C"/>
    <property type="match status" value="1"/>
</dbReference>
<evidence type="ECO:0000256" key="1">
    <source>
        <dbReference type="ARBA" id="ARBA00038087"/>
    </source>
</evidence>
<protein>
    <submittedName>
        <fullName evidence="4">Baseplate J/gp47 family protein</fullName>
    </submittedName>
</protein>
<dbReference type="InterPro" id="IPR052399">
    <property type="entry name" value="Phage_Baseplate_Assmbl_Protein"/>
</dbReference>
<sequence>MYESMTYEVILKRMMDRVPNGLDKREGSLIYTALSAAAAEMQIVYIEFDTILKETFAQTASRENLIRRAAERGLKPTEATRAVLKAVAVPDTVLINKGERFRYGTYYYTVTESMGDGTFQVVCEKAGVEGNHQFGRLIPVQNISGLTSMEITELLIPGEDAIDTEVFRKNYFDSFEKKSYGGNKQDYIEKTNGIAGVGATKVTRAWDGPSTVKLTILDSDCNKASDLLVQTVQNIMDPEETASGDGLSPIDHRVTVVSAEAVLIQISTDLEINENYTLEALKELINKAVEDYLKEIRTSWESMGDYGCIVRISQLESKILSIEGIYDIKNTKINGKPVNLELNPYQIPVIGGVKIDP</sequence>
<comment type="similarity">
    <text evidence="1">Belongs to the Mu gp47/PBSX XkdT family.</text>
</comment>
<dbReference type="EMBL" id="JAWONS010000252">
    <property type="protein sequence ID" value="MDW2799362.1"/>
    <property type="molecule type" value="Genomic_DNA"/>
</dbReference>
<dbReference type="Proteomes" id="UP001276854">
    <property type="component" value="Unassembled WGS sequence"/>
</dbReference>
<evidence type="ECO:0000313" key="4">
    <source>
        <dbReference type="EMBL" id="MDW2799362.1"/>
    </source>
</evidence>
<dbReference type="PANTHER" id="PTHR37829">
    <property type="entry name" value="PHAGE-LIKE ELEMENT PBSX PROTEIN XKDT"/>
    <property type="match status" value="1"/>
</dbReference>
<comment type="caution">
    <text evidence="4">The sequence shown here is derived from an EMBL/GenBank/DDBJ whole genome shotgun (WGS) entry which is preliminary data.</text>
</comment>
<dbReference type="InterPro" id="IPR058531">
    <property type="entry name" value="Baseplate_J_M"/>
</dbReference>
<dbReference type="PANTHER" id="PTHR37829:SF3">
    <property type="entry name" value="PROTEIN JAYE-RELATED"/>
    <property type="match status" value="1"/>
</dbReference>
<keyword evidence="5" id="KW-1185">Reference proteome</keyword>
<evidence type="ECO:0000259" key="2">
    <source>
        <dbReference type="Pfam" id="PF26078"/>
    </source>
</evidence>
<feature type="domain" description="Baseplate J-like central" evidence="2">
    <location>
        <begin position="179"/>
        <end position="258"/>
    </location>
</feature>
<accession>A0ABU4GT39</accession>
<evidence type="ECO:0000259" key="3">
    <source>
        <dbReference type="Pfam" id="PF26079"/>
    </source>
</evidence>
<dbReference type="InterPro" id="IPR058530">
    <property type="entry name" value="Baseplate_J-like_C"/>
</dbReference>
<dbReference type="Pfam" id="PF26078">
    <property type="entry name" value="Baseplate_J_M"/>
    <property type="match status" value="1"/>
</dbReference>
<name>A0ABU4GT39_9CLOT</name>
<organism evidence="4 5">
    <name type="scientific">Clostridium boliviensis</name>
    <dbReference type="NCBI Taxonomy" id="318465"/>
    <lineage>
        <taxon>Bacteria</taxon>
        <taxon>Bacillati</taxon>
        <taxon>Bacillota</taxon>
        <taxon>Clostridia</taxon>
        <taxon>Eubacteriales</taxon>
        <taxon>Clostridiaceae</taxon>
        <taxon>Clostridium</taxon>
    </lineage>
</organism>
<dbReference type="RefSeq" id="WP_318065558.1">
    <property type="nucleotide sequence ID" value="NZ_JAWONS010000252.1"/>
</dbReference>